<proteinExistence type="predicted"/>
<keyword evidence="6" id="KW-1185">Reference proteome</keyword>
<dbReference type="SMART" id="SM00797">
    <property type="entry name" value="AHS2"/>
    <property type="match status" value="1"/>
</dbReference>
<dbReference type="PANTHER" id="PTHR43309">
    <property type="entry name" value="5-OXOPROLINASE SUBUNIT C"/>
    <property type="match status" value="1"/>
</dbReference>
<dbReference type="InterPro" id="IPR052708">
    <property type="entry name" value="PxpC"/>
</dbReference>
<evidence type="ECO:0000256" key="1">
    <source>
        <dbReference type="ARBA" id="ARBA00022741"/>
    </source>
</evidence>
<feature type="domain" description="Carboxyltransferase" evidence="4">
    <location>
        <begin position="29"/>
        <end position="289"/>
    </location>
</feature>
<dbReference type="RefSeq" id="WP_338222264.1">
    <property type="nucleotide sequence ID" value="NZ_BTPD01000001.1"/>
</dbReference>
<dbReference type="InterPro" id="IPR003778">
    <property type="entry name" value="CT_A_B"/>
</dbReference>
<name>A0ABQ6PJW1_9BACT</name>
<dbReference type="Proteomes" id="UP001338309">
    <property type="component" value="Unassembled WGS sequence"/>
</dbReference>
<dbReference type="Gene3D" id="2.40.100.10">
    <property type="entry name" value="Cyclophilin-like"/>
    <property type="match status" value="1"/>
</dbReference>
<dbReference type="PANTHER" id="PTHR43309:SF3">
    <property type="entry name" value="5-OXOPROLINASE SUBUNIT C"/>
    <property type="match status" value="1"/>
</dbReference>
<dbReference type="InterPro" id="IPR029000">
    <property type="entry name" value="Cyclophilin-like_dom_sf"/>
</dbReference>
<organism evidence="5 6">
    <name type="scientific">Algoriphagus confluentis</name>
    <dbReference type="NCBI Taxonomy" id="1697556"/>
    <lineage>
        <taxon>Bacteria</taxon>
        <taxon>Pseudomonadati</taxon>
        <taxon>Bacteroidota</taxon>
        <taxon>Cytophagia</taxon>
        <taxon>Cytophagales</taxon>
        <taxon>Cyclobacteriaceae</taxon>
        <taxon>Algoriphagus</taxon>
    </lineage>
</organism>
<accession>A0ABQ6PJW1</accession>
<keyword evidence="1" id="KW-0547">Nucleotide-binding</keyword>
<dbReference type="EMBL" id="BTPD01000001">
    <property type="protein sequence ID" value="GMQ27443.1"/>
    <property type="molecule type" value="Genomic_DNA"/>
</dbReference>
<evidence type="ECO:0000256" key="3">
    <source>
        <dbReference type="ARBA" id="ARBA00022840"/>
    </source>
</evidence>
<gene>
    <name evidence="5" type="ORF">Aconfl_00850</name>
</gene>
<evidence type="ECO:0000313" key="6">
    <source>
        <dbReference type="Proteomes" id="UP001338309"/>
    </source>
</evidence>
<dbReference type="Pfam" id="PF02626">
    <property type="entry name" value="CT_A_B"/>
    <property type="match status" value="1"/>
</dbReference>
<keyword evidence="3" id="KW-0067">ATP-binding</keyword>
<sequence>MSKTLATAHIFKTGPGTSIQDLGRMDYGKYGIPTSGCMDSKSSQWVNLQLNNPNDAAVLEISQPGLGIRFSAPTMVSIAGAQAQVLQNGKEVGNPSLIPIMAKDQLEIGQFITGARVYLGIKYGFKSQLELGSRSFFKEITPLPYFSKEGKVSFWDEASTLGVLHSKAKWDHRWFEKEELEVYLGPDWRLLDQETKSHLLTASFHISPLTNRMGAQLLETVENKLPELPTNPVFPGTVQLTSGGKIIILGQDAQVTGGYPRIFQLSDLALSILAQKKPGQVVRFSKLVC</sequence>
<evidence type="ECO:0000256" key="2">
    <source>
        <dbReference type="ARBA" id="ARBA00022801"/>
    </source>
</evidence>
<reference evidence="5 6" key="1">
    <citation type="submission" date="2023-08" db="EMBL/GenBank/DDBJ databases">
        <title>Draft genome sequence of Algoriphagus confluentis.</title>
        <authorList>
            <person name="Takatani N."/>
            <person name="Hosokawa M."/>
            <person name="Sawabe T."/>
        </authorList>
    </citation>
    <scope>NUCLEOTIDE SEQUENCE [LARGE SCALE GENOMIC DNA]</scope>
    <source>
        <strain evidence="5 6">NBRC 111222</strain>
    </source>
</reference>
<protein>
    <submittedName>
        <fullName evidence="5">Biotin-dependent carboxyltransferase family protein</fullName>
    </submittedName>
</protein>
<evidence type="ECO:0000313" key="5">
    <source>
        <dbReference type="EMBL" id="GMQ27443.1"/>
    </source>
</evidence>
<keyword evidence="2" id="KW-0378">Hydrolase</keyword>
<comment type="caution">
    <text evidence="5">The sequence shown here is derived from an EMBL/GenBank/DDBJ whole genome shotgun (WGS) entry which is preliminary data.</text>
</comment>
<evidence type="ECO:0000259" key="4">
    <source>
        <dbReference type="SMART" id="SM00797"/>
    </source>
</evidence>